<comment type="caution">
    <text evidence="3">The sequence shown here is derived from an EMBL/GenBank/DDBJ whole genome shotgun (WGS) entry which is preliminary data.</text>
</comment>
<feature type="region of interest" description="Disordered" evidence="1">
    <location>
        <begin position="268"/>
        <end position="340"/>
    </location>
</feature>
<dbReference type="InterPro" id="IPR029332">
    <property type="entry name" value="PEHE_dom"/>
</dbReference>
<reference evidence="3" key="1">
    <citation type="submission" date="2024-06" db="EMBL/GenBank/DDBJ databases">
        <authorList>
            <person name="Liu X."/>
            <person name="Lenzi L."/>
            <person name="Haldenby T S."/>
            <person name="Uol C."/>
        </authorList>
    </citation>
    <scope>NUCLEOTIDE SEQUENCE</scope>
</reference>
<feature type="region of interest" description="Disordered" evidence="1">
    <location>
        <begin position="54"/>
        <end position="136"/>
    </location>
</feature>
<gene>
    <name evidence="3" type="ORF">CDAUBV1_LOCUS312</name>
</gene>
<feature type="compositionally biased region" description="Polar residues" evidence="1">
    <location>
        <begin position="490"/>
        <end position="501"/>
    </location>
</feature>
<evidence type="ECO:0000313" key="4">
    <source>
        <dbReference type="Proteomes" id="UP001497525"/>
    </source>
</evidence>
<name>A0AAV2SWR1_CALDB</name>
<evidence type="ECO:0000313" key="3">
    <source>
        <dbReference type="EMBL" id="CAL5129384.1"/>
    </source>
</evidence>
<feature type="region of interest" description="Disordered" evidence="1">
    <location>
        <begin position="200"/>
        <end position="226"/>
    </location>
</feature>
<accession>A0AAV2SWR1</accession>
<organism evidence="3 4">
    <name type="scientific">Calicophoron daubneyi</name>
    <name type="common">Rumen fluke</name>
    <name type="synonym">Paramphistomum daubneyi</name>
    <dbReference type="NCBI Taxonomy" id="300641"/>
    <lineage>
        <taxon>Eukaryota</taxon>
        <taxon>Metazoa</taxon>
        <taxon>Spiralia</taxon>
        <taxon>Lophotrochozoa</taxon>
        <taxon>Platyhelminthes</taxon>
        <taxon>Trematoda</taxon>
        <taxon>Digenea</taxon>
        <taxon>Plagiorchiida</taxon>
        <taxon>Pronocephalata</taxon>
        <taxon>Paramphistomoidea</taxon>
        <taxon>Paramphistomidae</taxon>
        <taxon>Calicophoron</taxon>
    </lineage>
</organism>
<feature type="region of interest" description="Disordered" evidence="1">
    <location>
        <begin position="483"/>
        <end position="511"/>
    </location>
</feature>
<sequence length="609" mass="67887">MVTAVEPNIGGVLRRFHLHSVDAAISEFSPRTPLTDLTKFRLHPFLFKRQPKSQEHCCAPHHRRVPPMHTDPKAARRLSRLHHRHSHQSVPHKKKLGSAEKPTFLPPVLRSSDHPSPPVLLPLSPAPERQTPVSGRSSWYACPPTLSNPKSPVPGSSPSYGQECRYAAVDPILMTAASFLGIRTPFSKVESSSLPLSLPNGVNTRKRTSSTNSHCENVSDTSESTASMPYVAGCNGNHSTEHLPTPNHVGPELCTNTVSYVAHGNSPILNEAKPVNRTKRKVDSSRILSSGAPREGEPGALSPTMSPKPMKRRRSFDLLTEPSIHGSPDPDAESKPRERHPTQFLQIESFSSPAPTHEGPMYLYTDTEYYLPDYSMQSSDFFHDDTLPDSEEEGLPELRSDPNPAQCVIEVPSWRIPSLTDFTVAGENVQATTRKTSSKETTTQSEKDDSPGIRVLRAGVIRSPGVLELHRDLSSDCQRQQKLVNPCSRGKSSNLTPSGSEDTSDAAYTSRHGRLEAEEIRRERLSRQRTMELELKQRLEQRDRATWHKRQPGRLHMLERYNPEVRMPQYLNYAFNQVSHLHTCDSIPVIAFGCRVPLSGLRSFTRSSA</sequence>
<dbReference type="AlphaFoldDB" id="A0AAV2SWR1"/>
<feature type="compositionally biased region" description="Low complexity" evidence="1">
    <location>
        <begin position="432"/>
        <end position="444"/>
    </location>
</feature>
<proteinExistence type="predicted"/>
<feature type="domain" description="PEHE" evidence="2">
    <location>
        <begin position="409"/>
        <end position="608"/>
    </location>
</feature>
<evidence type="ECO:0000259" key="2">
    <source>
        <dbReference type="SMART" id="SM01300"/>
    </source>
</evidence>
<evidence type="ECO:0000256" key="1">
    <source>
        <dbReference type="SAM" id="MobiDB-lite"/>
    </source>
</evidence>
<dbReference type="SMART" id="SM01300">
    <property type="entry name" value="PEHE"/>
    <property type="match status" value="1"/>
</dbReference>
<feature type="compositionally biased region" description="Basic residues" evidence="1">
    <location>
        <begin position="75"/>
        <end position="96"/>
    </location>
</feature>
<dbReference type="EMBL" id="CAXLJL010000001">
    <property type="protein sequence ID" value="CAL5129384.1"/>
    <property type="molecule type" value="Genomic_DNA"/>
</dbReference>
<dbReference type="Gene3D" id="6.10.250.2000">
    <property type="match status" value="1"/>
</dbReference>
<feature type="region of interest" description="Disordered" evidence="1">
    <location>
        <begin position="430"/>
        <end position="452"/>
    </location>
</feature>
<dbReference type="GO" id="GO:1902562">
    <property type="term" value="C:H4 histone acetyltransferase complex"/>
    <property type="evidence" value="ECO:0007669"/>
    <property type="project" value="UniProtKB-ARBA"/>
</dbReference>
<dbReference type="Proteomes" id="UP001497525">
    <property type="component" value="Unassembled WGS sequence"/>
</dbReference>
<protein>
    <recommendedName>
        <fullName evidence="2">PEHE domain-containing protein</fullName>
    </recommendedName>
</protein>